<dbReference type="AlphaFoldDB" id="A0A7W4LJM2"/>
<keyword evidence="1" id="KW-0472">Membrane</keyword>
<keyword evidence="1" id="KW-0812">Transmembrane</keyword>
<feature type="transmembrane region" description="Helical" evidence="1">
    <location>
        <begin position="31"/>
        <end position="51"/>
    </location>
</feature>
<dbReference type="Proteomes" id="UP000542720">
    <property type="component" value="Unassembled WGS sequence"/>
</dbReference>
<accession>A0A7W4LJM2</accession>
<comment type="caution">
    <text evidence="2">The sequence shown here is derived from an EMBL/GenBank/DDBJ whole genome shotgun (WGS) entry which is preliminary data.</text>
</comment>
<evidence type="ECO:0000313" key="2">
    <source>
        <dbReference type="EMBL" id="MBB2494380.1"/>
    </source>
</evidence>
<proteinExistence type="predicted"/>
<reference evidence="2 3" key="1">
    <citation type="submission" date="2020-08" db="EMBL/GenBank/DDBJ databases">
        <authorList>
            <person name="Kim C.M."/>
        </authorList>
    </citation>
    <scope>NUCLEOTIDE SEQUENCE [LARGE SCALE GENOMIC DNA]</scope>
    <source>
        <strain evidence="2 3">UL070</strain>
    </source>
</reference>
<evidence type="ECO:0000256" key="1">
    <source>
        <dbReference type="SAM" id="Phobius"/>
    </source>
</evidence>
<dbReference type="NCBIfam" id="NF041882">
    <property type="entry name" value="PA3371_fam"/>
    <property type="match status" value="1"/>
</dbReference>
<evidence type="ECO:0000313" key="3">
    <source>
        <dbReference type="Proteomes" id="UP000542720"/>
    </source>
</evidence>
<dbReference type="RefSeq" id="WP_183087910.1">
    <property type="nucleotide sequence ID" value="NZ_JACJUD010000001.1"/>
</dbReference>
<sequence>MSKSALVLLVMTLLSVAALWLAPALDAELRLLLKLTGAVSAVLCTLALMAGRRIKFDPILR</sequence>
<dbReference type="EMBL" id="JACJUD010000001">
    <property type="protein sequence ID" value="MBB2494380.1"/>
    <property type="molecule type" value="Genomic_DNA"/>
</dbReference>
<protein>
    <submittedName>
        <fullName evidence="2">Uncharacterized protein</fullName>
    </submittedName>
</protein>
<keyword evidence="1" id="KW-1133">Transmembrane helix</keyword>
<keyword evidence="3" id="KW-1185">Reference proteome</keyword>
<organism evidence="2 3">
    <name type="scientific">Aquipseudomonas ullengensis</name>
    <dbReference type="NCBI Taxonomy" id="2759166"/>
    <lineage>
        <taxon>Bacteria</taxon>
        <taxon>Pseudomonadati</taxon>
        <taxon>Pseudomonadota</taxon>
        <taxon>Gammaproteobacteria</taxon>
        <taxon>Pseudomonadales</taxon>
        <taxon>Pseudomonadaceae</taxon>
        <taxon>Aquipseudomonas</taxon>
    </lineage>
</organism>
<name>A0A7W4LJM2_9GAMM</name>
<gene>
    <name evidence="2" type="ORF">H3H51_05055</name>
</gene>
<dbReference type="InterPro" id="IPR049711">
    <property type="entry name" value="PA3371-like"/>
</dbReference>